<dbReference type="AlphaFoldDB" id="A0A165KV13"/>
<name>A0A165KV13_9APHY</name>
<keyword evidence="1" id="KW-0812">Transmembrane</keyword>
<dbReference type="EMBL" id="KV429169">
    <property type="protein sequence ID" value="KZT63617.1"/>
    <property type="molecule type" value="Genomic_DNA"/>
</dbReference>
<gene>
    <name evidence="2" type="ORF">DAEQUDRAFT_733624</name>
</gene>
<keyword evidence="1" id="KW-0472">Membrane</keyword>
<organism evidence="2 3">
    <name type="scientific">Daedalea quercina L-15889</name>
    <dbReference type="NCBI Taxonomy" id="1314783"/>
    <lineage>
        <taxon>Eukaryota</taxon>
        <taxon>Fungi</taxon>
        <taxon>Dikarya</taxon>
        <taxon>Basidiomycota</taxon>
        <taxon>Agaricomycotina</taxon>
        <taxon>Agaricomycetes</taxon>
        <taxon>Polyporales</taxon>
        <taxon>Fomitopsis</taxon>
    </lineage>
</organism>
<evidence type="ECO:0000313" key="3">
    <source>
        <dbReference type="Proteomes" id="UP000076727"/>
    </source>
</evidence>
<proteinExistence type="predicted"/>
<keyword evidence="1" id="KW-1133">Transmembrane helix</keyword>
<feature type="non-terminal residue" evidence="2">
    <location>
        <position position="88"/>
    </location>
</feature>
<evidence type="ECO:0000313" key="2">
    <source>
        <dbReference type="EMBL" id="KZT63617.1"/>
    </source>
</evidence>
<accession>A0A165KV13</accession>
<feature type="transmembrane region" description="Helical" evidence="1">
    <location>
        <begin position="46"/>
        <end position="66"/>
    </location>
</feature>
<evidence type="ECO:0000256" key="1">
    <source>
        <dbReference type="SAM" id="Phobius"/>
    </source>
</evidence>
<dbReference type="Proteomes" id="UP000076727">
    <property type="component" value="Unassembled WGS sequence"/>
</dbReference>
<sequence length="88" mass="9949">MSTKSRPTCEASCIRDDCYGVLRSRNLPCSWLSRSISDRFSDSEGIGYLLLAPYSLYLMLPVLVGLSRHVLQNLMRSKEPPTYVTTQC</sequence>
<reference evidence="2 3" key="1">
    <citation type="journal article" date="2016" name="Mol. Biol. Evol.">
        <title>Comparative Genomics of Early-Diverging Mushroom-Forming Fungi Provides Insights into the Origins of Lignocellulose Decay Capabilities.</title>
        <authorList>
            <person name="Nagy L.G."/>
            <person name="Riley R."/>
            <person name="Tritt A."/>
            <person name="Adam C."/>
            <person name="Daum C."/>
            <person name="Floudas D."/>
            <person name="Sun H."/>
            <person name="Yadav J.S."/>
            <person name="Pangilinan J."/>
            <person name="Larsson K.H."/>
            <person name="Matsuura K."/>
            <person name="Barry K."/>
            <person name="Labutti K."/>
            <person name="Kuo R."/>
            <person name="Ohm R.A."/>
            <person name="Bhattacharya S.S."/>
            <person name="Shirouzu T."/>
            <person name="Yoshinaga Y."/>
            <person name="Martin F.M."/>
            <person name="Grigoriev I.V."/>
            <person name="Hibbett D.S."/>
        </authorList>
    </citation>
    <scope>NUCLEOTIDE SEQUENCE [LARGE SCALE GENOMIC DNA]</scope>
    <source>
        <strain evidence="2 3">L-15889</strain>
    </source>
</reference>
<protein>
    <submittedName>
        <fullName evidence="2">Uncharacterized protein</fullName>
    </submittedName>
</protein>
<keyword evidence="3" id="KW-1185">Reference proteome</keyword>